<dbReference type="EMBL" id="AP009049">
    <property type="protein sequence ID" value="BAH06536.1"/>
    <property type="molecule type" value="Genomic_DNA"/>
</dbReference>
<dbReference type="PANTHER" id="PTHR18964">
    <property type="entry name" value="ROK (REPRESSOR, ORF, KINASE) FAMILY"/>
    <property type="match status" value="1"/>
</dbReference>
<dbReference type="Pfam" id="PF00480">
    <property type="entry name" value="ROK"/>
    <property type="match status" value="1"/>
</dbReference>
<proteinExistence type="inferred from homology"/>
<evidence type="ECO:0000256" key="1">
    <source>
        <dbReference type="ARBA" id="ARBA00006479"/>
    </source>
</evidence>
<sequence>MFGGRFSLEEKYVIGVDLGGTKIAAALVDFKGTIICKYTLPTKAEEGEKYILDNIIKIIEKVVNFGGVCSKKIKCIGLGAPGPLDIDKGKIICTPNLPFKNFNIVSPLKNHFKMPIFLDNDGNAAAIAEHMFGAGKGINNMVFITVSTGIGGGAILNGQIYRGNTKNALEIGHMTLDAQGPLCNCGNFGCAEVMASGTAIAREAKKAVKMGYNTTLALYKNITSKEVFKEAQLGDSISQNILDTTLNYLGICVANIITCLDPEAVIIGGGVSKGGKIIFDKINEVVKRRCFGTVSKNTRILPALLGTDAGVIGAAALAFIEEKF</sequence>
<accession>B9E211</accession>
<evidence type="ECO:0000313" key="3">
    <source>
        <dbReference type="Proteomes" id="UP000007969"/>
    </source>
</evidence>
<dbReference type="CDD" id="cd24068">
    <property type="entry name" value="ASKHA_NBD_ROK_FnNanK-like"/>
    <property type="match status" value="1"/>
</dbReference>
<dbReference type="InterPro" id="IPR000600">
    <property type="entry name" value="ROK"/>
</dbReference>
<organism evidence="2 3">
    <name type="scientific">Clostridium kluyveri (strain NBRC 12016)</name>
    <dbReference type="NCBI Taxonomy" id="583346"/>
    <lineage>
        <taxon>Bacteria</taxon>
        <taxon>Bacillati</taxon>
        <taxon>Bacillota</taxon>
        <taxon>Clostridia</taxon>
        <taxon>Eubacteriales</taxon>
        <taxon>Clostridiaceae</taxon>
        <taxon>Clostridium</taxon>
    </lineage>
</organism>
<gene>
    <name evidence="2" type="ordered locus">CKR_1485</name>
</gene>
<evidence type="ECO:0008006" key="4">
    <source>
        <dbReference type="Google" id="ProtNLM"/>
    </source>
</evidence>
<dbReference type="HOGENOM" id="CLU_036604_0_4_9"/>
<comment type="similarity">
    <text evidence="1">Belongs to the ROK (NagC/XylR) family.</text>
</comment>
<dbReference type="Proteomes" id="UP000007969">
    <property type="component" value="Chromosome"/>
</dbReference>
<dbReference type="SUPFAM" id="SSF53067">
    <property type="entry name" value="Actin-like ATPase domain"/>
    <property type="match status" value="1"/>
</dbReference>
<dbReference type="KEGG" id="ckr:CKR_1485"/>
<dbReference type="InterPro" id="IPR043129">
    <property type="entry name" value="ATPase_NBD"/>
</dbReference>
<dbReference type="PANTHER" id="PTHR18964:SF149">
    <property type="entry name" value="BIFUNCTIONAL UDP-N-ACETYLGLUCOSAMINE 2-EPIMERASE_N-ACETYLMANNOSAMINE KINASE"/>
    <property type="match status" value="1"/>
</dbReference>
<evidence type="ECO:0000313" key="2">
    <source>
        <dbReference type="EMBL" id="BAH06536.1"/>
    </source>
</evidence>
<dbReference type="Gene3D" id="3.30.420.40">
    <property type="match status" value="2"/>
</dbReference>
<name>B9E211_CLOK1</name>
<dbReference type="AlphaFoldDB" id="B9E211"/>
<protein>
    <recommendedName>
        <fullName evidence="4">Glucokinase</fullName>
    </recommendedName>
</protein>
<reference evidence="3" key="1">
    <citation type="submission" date="2005-09" db="EMBL/GenBank/DDBJ databases">
        <title>Complete genome sequence of Clostridium kluyveri and comparative genomics of Clostridia species.</title>
        <authorList>
            <person name="Inui M."/>
            <person name="Nonaka H."/>
            <person name="Shinoda Y."/>
            <person name="Ikenaga Y."/>
            <person name="Abe M."/>
            <person name="Naito K."/>
            <person name="Vertes A.A."/>
            <person name="Yukawa H."/>
        </authorList>
    </citation>
    <scope>NUCLEOTIDE SEQUENCE [LARGE SCALE GENOMIC DNA]</scope>
    <source>
        <strain evidence="3">NBRC 12016</strain>
    </source>
</reference>